<feature type="domain" description="Heterokaryon incompatibility" evidence="2">
    <location>
        <begin position="393"/>
        <end position="563"/>
    </location>
</feature>
<name>A0A8H4RK77_9HELO</name>
<comment type="caution">
    <text evidence="3">The sequence shown here is derived from an EMBL/GenBank/DDBJ whole genome shotgun (WGS) entry which is preliminary data.</text>
</comment>
<dbReference type="EMBL" id="JAAMPI010000564">
    <property type="protein sequence ID" value="KAF4630306.1"/>
    <property type="molecule type" value="Genomic_DNA"/>
</dbReference>
<gene>
    <name evidence="3" type="ORF">G7Y89_g7834</name>
</gene>
<evidence type="ECO:0000256" key="1">
    <source>
        <dbReference type="SAM" id="MobiDB-lite"/>
    </source>
</evidence>
<dbReference type="AlphaFoldDB" id="A0A8H4RK77"/>
<dbReference type="Proteomes" id="UP000566819">
    <property type="component" value="Unassembled WGS sequence"/>
</dbReference>
<proteinExistence type="predicted"/>
<sequence length="854" mass="96503">MYRDISDQSAQQKQFRATYTYKNPFNDFDVSTCLSTSPILEIHDSHPPSKNPTPFTLIATARIASDTPPTGNPHTVQTPQIALALTPDPGSNHPLSKSANTPPSPPTPTEPSAAASTLYNGPKSALAGTLRPFLRTELNFVVTNYQSGDVRHLPTLRDFFCERCHPPTRNSYCNQNTVSSSIIAMFCQKCEETLVKPLTLLAKGGSLYLFSKPHHTTPRGLLDAAQSGCGLCQGIVDSLRVYKFLLDPHTTYNGGFLIVGCERNLDRYRWFEIKIDSAPTVPKFRITLWGFPVTGPLELRPVQGRGGRVEGLQFENPSTPLLEQYGMKNLSCYDTGDEKVIDRGRWWIEKCLGEHKLCKDDWVPDYVPPRLLDLNNKLPVLIDTRKLDAGVCYAALSYCWGIEPSHLRLTSENANKLSQGIPFGELPKTFIDAIKVSKQLGINYLWIDSLCILQAGVGSFEDWQTHVSKMAVIYSNCVLNIAADHGADANCGLFSSRNPHHIGPNLIKPPLHPITPSRTKAPKDRIDERTVDYSDTFVILSHEFWRANVIESVLMGRAWVYQERFLAPRTLHFGKNQLFWECNELERACEAFPNGMSQLVHRHWYNQFPNSWRNFGDKDTYERQWCRIVENFSKGNLSHMADKLPAIAGIASRVFMIYQDEYIVGFFKKQLPRALYWYPRRGRAIKPPYRAPSWSWASVQGEVDFELPGNFEPALSLATIEKLEVQLVDKENPFGQIVSASITLRAQLFRPLGRSQQNNHDDVLVEYVHNKSSGSARKTKEVIIELKFDDSSVAQPPQQQLFYLCLHGSRLQMRVGLILVSHSDEPDCYIRVGSFVVSTWGIEKEHPYSIVKIL</sequence>
<organism evidence="3 4">
    <name type="scientific">Cudoniella acicularis</name>
    <dbReference type="NCBI Taxonomy" id="354080"/>
    <lineage>
        <taxon>Eukaryota</taxon>
        <taxon>Fungi</taxon>
        <taxon>Dikarya</taxon>
        <taxon>Ascomycota</taxon>
        <taxon>Pezizomycotina</taxon>
        <taxon>Leotiomycetes</taxon>
        <taxon>Helotiales</taxon>
        <taxon>Tricladiaceae</taxon>
        <taxon>Cudoniella</taxon>
    </lineage>
</organism>
<feature type="region of interest" description="Disordered" evidence="1">
    <location>
        <begin position="84"/>
        <end position="120"/>
    </location>
</feature>
<evidence type="ECO:0000313" key="3">
    <source>
        <dbReference type="EMBL" id="KAF4630306.1"/>
    </source>
</evidence>
<evidence type="ECO:0000313" key="4">
    <source>
        <dbReference type="Proteomes" id="UP000566819"/>
    </source>
</evidence>
<accession>A0A8H4RK77</accession>
<dbReference type="PANTHER" id="PTHR33112">
    <property type="entry name" value="DOMAIN PROTEIN, PUTATIVE-RELATED"/>
    <property type="match status" value="1"/>
</dbReference>
<reference evidence="3 4" key="1">
    <citation type="submission" date="2020-03" db="EMBL/GenBank/DDBJ databases">
        <title>Draft Genome Sequence of Cudoniella acicularis.</title>
        <authorList>
            <person name="Buettner E."/>
            <person name="Kellner H."/>
        </authorList>
    </citation>
    <scope>NUCLEOTIDE SEQUENCE [LARGE SCALE GENOMIC DNA]</scope>
    <source>
        <strain evidence="3 4">DSM 108380</strain>
    </source>
</reference>
<keyword evidence="4" id="KW-1185">Reference proteome</keyword>
<dbReference type="Pfam" id="PF06985">
    <property type="entry name" value="HET"/>
    <property type="match status" value="1"/>
</dbReference>
<dbReference type="OrthoDB" id="3563898at2759"/>
<dbReference type="PANTHER" id="PTHR33112:SF16">
    <property type="entry name" value="HETEROKARYON INCOMPATIBILITY DOMAIN-CONTAINING PROTEIN"/>
    <property type="match status" value="1"/>
</dbReference>
<evidence type="ECO:0000259" key="2">
    <source>
        <dbReference type="Pfam" id="PF06985"/>
    </source>
</evidence>
<dbReference type="InterPro" id="IPR010730">
    <property type="entry name" value="HET"/>
</dbReference>
<protein>
    <recommendedName>
        <fullName evidence="2">Heterokaryon incompatibility domain-containing protein</fullName>
    </recommendedName>
</protein>